<evidence type="ECO:0008006" key="4">
    <source>
        <dbReference type="Google" id="ProtNLM"/>
    </source>
</evidence>
<dbReference type="STRING" id="329884.A0A4U0XPD7"/>
<feature type="compositionally biased region" description="Polar residues" evidence="1">
    <location>
        <begin position="936"/>
        <end position="957"/>
    </location>
</feature>
<feature type="region of interest" description="Disordered" evidence="1">
    <location>
        <begin position="627"/>
        <end position="694"/>
    </location>
</feature>
<protein>
    <recommendedName>
        <fullName evidence="4">Methyltransferase type 11 domain-containing protein</fullName>
    </recommendedName>
</protein>
<dbReference type="InterPro" id="IPR029063">
    <property type="entry name" value="SAM-dependent_MTases_sf"/>
</dbReference>
<feature type="region of interest" description="Disordered" evidence="1">
    <location>
        <begin position="394"/>
        <end position="424"/>
    </location>
</feature>
<feature type="region of interest" description="Disordered" evidence="1">
    <location>
        <begin position="310"/>
        <end position="377"/>
    </location>
</feature>
<feature type="compositionally biased region" description="Polar residues" evidence="1">
    <location>
        <begin position="310"/>
        <end position="325"/>
    </location>
</feature>
<feature type="region of interest" description="Disordered" evidence="1">
    <location>
        <begin position="208"/>
        <end position="294"/>
    </location>
</feature>
<feature type="region of interest" description="Disordered" evidence="1">
    <location>
        <begin position="871"/>
        <end position="957"/>
    </location>
</feature>
<feature type="region of interest" description="Disordered" evidence="1">
    <location>
        <begin position="1184"/>
        <end position="1215"/>
    </location>
</feature>
<feature type="compositionally biased region" description="Polar residues" evidence="1">
    <location>
        <begin position="636"/>
        <end position="649"/>
    </location>
</feature>
<accession>A0A4U0XPD7</accession>
<evidence type="ECO:0000313" key="2">
    <source>
        <dbReference type="EMBL" id="TKA77303.1"/>
    </source>
</evidence>
<evidence type="ECO:0000256" key="1">
    <source>
        <dbReference type="SAM" id="MobiDB-lite"/>
    </source>
</evidence>
<feature type="compositionally biased region" description="Low complexity" evidence="1">
    <location>
        <begin position="871"/>
        <end position="884"/>
    </location>
</feature>
<feature type="compositionally biased region" description="Polar residues" evidence="1">
    <location>
        <begin position="892"/>
        <end position="919"/>
    </location>
</feature>
<feature type="region of interest" description="Disordered" evidence="1">
    <location>
        <begin position="834"/>
        <end position="856"/>
    </location>
</feature>
<feature type="compositionally biased region" description="Low complexity" evidence="1">
    <location>
        <begin position="249"/>
        <end position="258"/>
    </location>
</feature>
<keyword evidence="3" id="KW-1185">Reference proteome</keyword>
<feature type="compositionally biased region" description="Low complexity" evidence="1">
    <location>
        <begin position="1192"/>
        <end position="1202"/>
    </location>
</feature>
<feature type="compositionally biased region" description="Basic and acidic residues" evidence="1">
    <location>
        <begin position="1203"/>
        <end position="1215"/>
    </location>
</feature>
<feature type="region of interest" description="Disordered" evidence="1">
    <location>
        <begin position="549"/>
        <end position="581"/>
    </location>
</feature>
<evidence type="ECO:0000313" key="3">
    <source>
        <dbReference type="Proteomes" id="UP000309340"/>
    </source>
</evidence>
<name>A0A4U0XPD7_9PEZI</name>
<feature type="compositionally biased region" description="Polar residues" evidence="1">
    <location>
        <begin position="265"/>
        <end position="286"/>
    </location>
</feature>
<feature type="compositionally biased region" description="Low complexity" evidence="1">
    <location>
        <begin position="326"/>
        <end position="338"/>
    </location>
</feature>
<dbReference type="SUPFAM" id="SSF53335">
    <property type="entry name" value="S-adenosyl-L-methionine-dependent methyltransferases"/>
    <property type="match status" value="1"/>
</dbReference>
<gene>
    <name evidence="2" type="ORF">B0A55_04342</name>
</gene>
<feature type="compositionally biased region" description="Low complexity" evidence="1">
    <location>
        <begin position="921"/>
        <end position="934"/>
    </location>
</feature>
<dbReference type="OrthoDB" id="5382952at2759"/>
<dbReference type="EMBL" id="NAJQ01000141">
    <property type="protein sequence ID" value="TKA77303.1"/>
    <property type="molecule type" value="Genomic_DNA"/>
</dbReference>
<dbReference type="Gene3D" id="3.40.50.150">
    <property type="entry name" value="Vaccinia Virus protein VP39"/>
    <property type="match status" value="1"/>
</dbReference>
<feature type="compositionally biased region" description="Basic and acidic residues" evidence="1">
    <location>
        <begin position="664"/>
        <end position="673"/>
    </location>
</feature>
<feature type="compositionally biased region" description="Polar residues" evidence="1">
    <location>
        <begin position="407"/>
        <end position="419"/>
    </location>
</feature>
<proteinExistence type="predicted"/>
<dbReference type="Proteomes" id="UP000309340">
    <property type="component" value="Unassembled WGS sequence"/>
</dbReference>
<organism evidence="2 3">
    <name type="scientific">Friedmanniomyces simplex</name>
    <dbReference type="NCBI Taxonomy" id="329884"/>
    <lineage>
        <taxon>Eukaryota</taxon>
        <taxon>Fungi</taxon>
        <taxon>Dikarya</taxon>
        <taxon>Ascomycota</taxon>
        <taxon>Pezizomycotina</taxon>
        <taxon>Dothideomycetes</taxon>
        <taxon>Dothideomycetidae</taxon>
        <taxon>Mycosphaerellales</taxon>
        <taxon>Teratosphaeriaceae</taxon>
        <taxon>Friedmanniomyces</taxon>
    </lineage>
</organism>
<sequence>MARDQEHHPTRRSSIRTLFDLFDSLQRLTLQSCSYTKLSIVILARHVCHKWVDCPDNTSEPRSEQILCLWSDECEARRLAAWSAVCPRVIDMFVQFHRQACRLQQIPSEERGPSEAAICSTYHESCNGNTDTVFCQSACRQTSSKQSDCAGNPSVCYFAWIPPTLRSLPKELFEAAFAPYRLRDLTAALCSNVLPWTYTGAFAAGQQEASTHRLTGVDSGKPTEKPKREPRKGPAAGTGHEGYGRFGFRGRSGSTTSSADFRSPSADSNASSVPQSTASRQGSFGSSKEDSDFEDFIRERQRPVILRGSGSTFSNAVSTPEVQPTSVFESSTSSSIDSLPRPQLLPSAMRSDRGASPAKRPPLGKRFPSDSSGDEIISSHPTLAARRSFNRLSQAGGKSSVRVPAPISTNIPPKQTSVDSYDADTSAWPHTDSAILVTDDPLPIKEGISLRPQQVADAKPSRKWNFFQRAQASPRPKGKQRAVEEAATVPRHQGPTHGVAHYAVLDAVEPVDLYEVEQILQDNEPSSEGSMSESQYVAKIVPYERRHSGLLPSPPKASFASGDPRSKAKPTATMVRQDSAESPELLRAQTTVPHPMPLMIDIAASSATITADGAGPQQHTLVMKQTDGTPELPNAQFGTPKNHTENSPRQPRLSPIGRIPRVVSRRDRDRKLPDNSFSRPFARAQPHPNVKPPGALYHEIRELASPIDSGSQPVSSTSTRSEGLLGELKSSVNTNPPSVSTARTSFEMHSNNDFVALTPRKGSEVSYSSSSGSGSWMAAIAPPPTQLDDPWNEYNDLLDDMLPQKTPISAGSSLGAPFQYASVLYDRSSPSVPTPLYYSQPPSTELPQPPRAQTVPPGVLSVPQQIARFLQPSTSPLTTPHTLSDLYDDYGNRSSTPRGLNVSQPARNSAIQPVRTSLGNARASMASSRGSRISTHSRSASLPETNVRHSQSSLTPSARFNRDTQLLDIAEDASDGQAADANLRFGALMTSKWLSCGRVLFSPAHNEMRLANEPKVLVLDGLGSDWSYCVALTYPAATVYNLGPAVGNGSTAWPGINQTPPSNHRHYALGSIASAFPFPKGFFTAVVFRFPVATKDEAYQACIYECKRVLRPGGHLEVAVLDLDLMNMGSRARNLVRGLKTRLHQHDPEVSLRCLSDTVVRLIGRRGFEEVQRCVVGVPAAGRIPRSRDGSSRASESSASRHSSLEKRGDSSSEKECSFADLLENTHTSQGDHGNDGNDEGITKMVAKVGRWWYSNCYETPLLAIDKSIWSDQALLRECEKQGTSFRLLICYAQKPTQTRRRTVSV</sequence>
<reference evidence="2 3" key="1">
    <citation type="submission" date="2017-03" db="EMBL/GenBank/DDBJ databases">
        <title>Genomes of endolithic fungi from Antarctica.</title>
        <authorList>
            <person name="Coleine C."/>
            <person name="Masonjones S."/>
            <person name="Stajich J.E."/>
        </authorList>
    </citation>
    <scope>NUCLEOTIDE SEQUENCE [LARGE SCALE GENOMIC DNA]</scope>
    <source>
        <strain evidence="2 3">CCFEE 5184</strain>
    </source>
</reference>
<comment type="caution">
    <text evidence="2">The sequence shown here is derived from an EMBL/GenBank/DDBJ whole genome shotgun (WGS) entry which is preliminary data.</text>
</comment>